<dbReference type="Proteomes" id="UP000239833">
    <property type="component" value="Plasmid unnamed3"/>
</dbReference>
<organism evidence="1 2">
    <name type="scientific">Paenibacillus larvae subsp. larvae</name>
    <dbReference type="NCBI Taxonomy" id="147375"/>
    <lineage>
        <taxon>Bacteria</taxon>
        <taxon>Bacillati</taxon>
        <taxon>Bacillota</taxon>
        <taxon>Bacilli</taxon>
        <taxon>Bacillales</taxon>
        <taxon>Paenibacillaceae</taxon>
        <taxon>Paenibacillus</taxon>
    </lineage>
</organism>
<name>A0A2L1UKD6_9BACL</name>
<accession>A0A2L1UKD6</accession>
<evidence type="ECO:0000313" key="2">
    <source>
        <dbReference type="Proteomes" id="UP000239833"/>
    </source>
</evidence>
<proteinExistence type="predicted"/>
<dbReference type="AlphaFoldDB" id="A0A2L1UKD6"/>
<reference evidence="2" key="1">
    <citation type="submission" date="2017-02" db="EMBL/GenBank/DDBJ databases">
        <title>Delineation of Paenibacillus larvae strains originating from foulbrood outbreaks.</title>
        <authorList>
            <person name="Beims H."/>
            <person name="Bunk B."/>
            <person name="Sproeer C."/>
            <person name="Mohr K.I."/>
            <person name="Pradella S."/>
            <person name="Guenther G."/>
            <person name="Rohde M."/>
            <person name="von der Ohe W."/>
            <person name="Steinert M."/>
        </authorList>
    </citation>
    <scope>NUCLEOTIDE SEQUENCE [LARGE SCALE GENOMIC DNA]</scope>
    <source>
        <strain evidence="2">Eric_III</strain>
        <plasmid evidence="2">Plasmid unnamed3</plasmid>
    </source>
</reference>
<protein>
    <submittedName>
        <fullName evidence="1">Uncharacterized protein</fullName>
    </submittedName>
</protein>
<dbReference type="RefSeq" id="WP_077997773.1">
    <property type="nucleotide sequence ID" value="NZ_CP019661.1"/>
</dbReference>
<sequence>MKGVYSKMVSCIKQTGPTCGIYALLNGIYTINPINPTKKKTDEIVYHILTENVMREDTDNKQRKTFVGEFFDFDIFKEFVLNNVSFINKKINCDSITYSVEIKDIMYLEDQDLIQSIQNHKAFVLFSIPGIYFSPKKHMASHWITISDYDIKKLKYIVSDSRYKKARKYSLKGLKKRNERLRGATFFWRLYKYISFLPKKRNTIKHLIRSQVRKKQDFLNKGMLKNEVKHTANKMIVIQKLYTSTTPAAI</sequence>
<keyword evidence="1" id="KW-0614">Plasmid</keyword>
<dbReference type="GeneID" id="64221165"/>
<dbReference type="EMBL" id="CP019658">
    <property type="protein sequence ID" value="AVF29015.1"/>
    <property type="molecule type" value="Genomic_DNA"/>
</dbReference>
<evidence type="ECO:0000313" key="1">
    <source>
        <dbReference type="EMBL" id="AVF29015.1"/>
    </source>
</evidence>
<gene>
    <name evidence="1" type="ORF">ERICIII_05015</name>
</gene>
<geneLocation type="plasmid" evidence="1">
    <name>unnamed3</name>
</geneLocation>